<dbReference type="GO" id="GO:0031124">
    <property type="term" value="P:mRNA 3'-end processing"/>
    <property type="evidence" value="ECO:0007669"/>
    <property type="project" value="InterPro"/>
</dbReference>
<evidence type="ECO:0000256" key="1">
    <source>
        <dbReference type="SAM" id="MobiDB-lite"/>
    </source>
</evidence>
<feature type="compositionally biased region" description="Basic and acidic residues" evidence="1">
    <location>
        <begin position="634"/>
        <end position="646"/>
    </location>
</feature>
<dbReference type="Pfam" id="PF04818">
    <property type="entry name" value="CID"/>
    <property type="match status" value="1"/>
</dbReference>
<accession>A0A7J7IE11</accession>
<dbReference type="Pfam" id="PF21936">
    <property type="entry name" value="Pcf11_C"/>
    <property type="match status" value="1"/>
</dbReference>
<dbReference type="GO" id="GO:0005849">
    <property type="term" value="C:mRNA cleavage factor complex"/>
    <property type="evidence" value="ECO:0007669"/>
    <property type="project" value="TreeGrafter"/>
</dbReference>
<dbReference type="InterPro" id="IPR008942">
    <property type="entry name" value="ENTH_VHS"/>
</dbReference>
<dbReference type="PANTHER" id="PTHR15921">
    <property type="entry name" value="PRE-MRNA CLEAVAGE COMPLEX II"/>
    <property type="match status" value="1"/>
</dbReference>
<feature type="compositionally biased region" description="Low complexity" evidence="1">
    <location>
        <begin position="745"/>
        <end position="755"/>
    </location>
</feature>
<dbReference type="GO" id="GO:0003729">
    <property type="term" value="F:mRNA binding"/>
    <property type="evidence" value="ECO:0007669"/>
    <property type="project" value="InterPro"/>
</dbReference>
<dbReference type="Proteomes" id="UP000530660">
    <property type="component" value="Unassembled WGS sequence"/>
</dbReference>
<dbReference type="Gene3D" id="1.25.40.90">
    <property type="match status" value="1"/>
</dbReference>
<dbReference type="GO" id="GO:0005737">
    <property type="term" value="C:cytoplasm"/>
    <property type="evidence" value="ECO:0007669"/>
    <property type="project" value="TreeGrafter"/>
</dbReference>
<dbReference type="AlphaFoldDB" id="A0A7J7IE11"/>
<dbReference type="InterPro" id="IPR054127">
    <property type="entry name" value="Pcf11_C"/>
</dbReference>
<comment type="caution">
    <text evidence="3">The sequence shown here is derived from an EMBL/GenBank/DDBJ whole genome shotgun (WGS) entry which is preliminary data.</text>
</comment>
<feature type="compositionally biased region" description="Low complexity" evidence="1">
    <location>
        <begin position="81"/>
        <end position="95"/>
    </location>
</feature>
<dbReference type="InterPro" id="IPR006569">
    <property type="entry name" value="CID_dom"/>
</dbReference>
<protein>
    <submittedName>
        <fullName evidence="3">mRNA 3' end processing factor</fullName>
    </submittedName>
</protein>
<feature type="domain" description="CID" evidence="2">
    <location>
        <begin position="16"/>
        <end position="189"/>
    </location>
</feature>
<dbReference type="GO" id="GO:0000993">
    <property type="term" value="F:RNA polymerase II complex binding"/>
    <property type="evidence" value="ECO:0007669"/>
    <property type="project" value="InterPro"/>
</dbReference>
<dbReference type="PANTHER" id="PTHR15921:SF3">
    <property type="entry name" value="PRE-MRNA CLEAVAGE COMPLEX 2 PROTEIN PCF11"/>
    <property type="match status" value="1"/>
</dbReference>
<dbReference type="EMBL" id="VWRR01000017">
    <property type="protein sequence ID" value="KAF6000919.1"/>
    <property type="molecule type" value="Genomic_DNA"/>
</dbReference>
<dbReference type="PROSITE" id="PS51391">
    <property type="entry name" value="CID"/>
    <property type="match status" value="1"/>
</dbReference>
<proteinExistence type="predicted"/>
<feature type="region of interest" description="Disordered" evidence="1">
    <location>
        <begin position="72"/>
        <end position="95"/>
    </location>
</feature>
<evidence type="ECO:0000313" key="3">
    <source>
        <dbReference type="EMBL" id="KAF6000919.1"/>
    </source>
</evidence>
<sequence>MSSCSVTPTVPADADQATLAAEAFRDMFQQLENNNAPMINALAWIALENQDAAPEIAALFLQRLARPVSMPRENRRGVEATPTSSTEEPTSSSTTQEDAILATLYLIDSIVKRVGPFLEAARRYRTALESLGFASVLGRTRKQWPSLQKRIDKLVNLWQEGRYFGANLYDQVLQHDVTTERTESALRFPTSNVQGLAFEEVASTGDTATVPSLQHQPMTQVLEPLKTSNPYPYQTDIQMMTERLIQFVQHGILPPAEDVTTFERLIQTQMSMLGPQDWSMRQYLEQLRMHMQMTIRSLAESRRIAPTLAPAPQVGIGSAAYPATGNRAMPPSGPGLMPLPPPASVGMPLAWGNYETPSAVPYPPNLLPTAFAGPSQAWAGQHTVSTHSHTSAVAAPVGVEDSQSVSSGSEDRRHHRRERCLAFRDIKRVPPGYAVAQLYNKYPLKADGTGIRFRTRSQLRSHLDWVFAENQRIRLRQRGGMSRNWYVPVNEWMRWIGGWPGTGFEASAQGPSSGEDLLKDPFVEAGLVFAQAASPDDHGTAGLGNQASHDAISERAMTKRVSSSADSSVTAQTEAIPAVTEDAVCPICHEELETFYDAEQDQWMWRNAVMDPETGLAFHRKCYGDGVNLMERERPEQAVQREHQKPAAEPAPKRFRSTRSASPNPKNEADAKVYSPSVNVPTPADKRETVSSRSTVPENPADESNASAFMSTTSVQASNEDRPQNARTCSQEATLCERPESQVPDTAHTTAAKDTTCQHQEVSKKASEKVTSTRTLHSHPDQDLNTLTVRVLRERLDTAGIEHRHLKRKAELVAALRMTIDRQSGPDPSIANRDI</sequence>
<dbReference type="InterPro" id="IPR045154">
    <property type="entry name" value="PCF11-like"/>
</dbReference>
<feature type="region of interest" description="Disordered" evidence="1">
    <location>
        <begin position="634"/>
        <end position="779"/>
    </location>
</feature>
<gene>
    <name evidence="3" type="primary">PCF11</name>
    <name evidence="3" type="ORF">F1559_002812</name>
</gene>
<reference evidence="3 4" key="1">
    <citation type="journal article" date="2020" name="J. Phycol.">
        <title>Comparative genome analysis reveals Cyanidiococcus gen. nov., a new extremophilic red algal genus sister to Cyanidioschyzon (Cyanidioschyzonaceae, Rhodophyta).</title>
        <authorList>
            <person name="Liu S.-L."/>
            <person name="Chiang Y.-R."/>
            <person name="Yoon H.S."/>
            <person name="Fu H.-Y."/>
        </authorList>
    </citation>
    <scope>NUCLEOTIDE SEQUENCE [LARGE SCALE GENOMIC DNA]</scope>
    <source>
        <strain evidence="3 4">THAL066</strain>
    </source>
</reference>
<evidence type="ECO:0000259" key="2">
    <source>
        <dbReference type="PROSITE" id="PS51391"/>
    </source>
</evidence>
<feature type="region of interest" description="Disordered" evidence="1">
    <location>
        <begin position="397"/>
        <end position="416"/>
    </location>
</feature>
<feature type="compositionally biased region" description="Polar residues" evidence="1">
    <location>
        <begin position="691"/>
        <end position="718"/>
    </location>
</feature>
<keyword evidence="4" id="KW-1185">Reference proteome</keyword>
<dbReference type="OrthoDB" id="2129491at2759"/>
<evidence type="ECO:0000313" key="4">
    <source>
        <dbReference type="Proteomes" id="UP000530660"/>
    </source>
</evidence>
<name>A0A7J7IE11_9RHOD</name>
<organism evidence="3 4">
    <name type="scientific">Cyanidiococcus yangmingshanensis</name>
    <dbReference type="NCBI Taxonomy" id="2690220"/>
    <lineage>
        <taxon>Eukaryota</taxon>
        <taxon>Rhodophyta</taxon>
        <taxon>Bangiophyceae</taxon>
        <taxon>Cyanidiales</taxon>
        <taxon>Cyanidiaceae</taxon>
        <taxon>Cyanidiococcus</taxon>
    </lineage>
</organism>
<dbReference type="GO" id="GO:0006369">
    <property type="term" value="P:termination of RNA polymerase II transcription"/>
    <property type="evidence" value="ECO:0007669"/>
    <property type="project" value="InterPro"/>
</dbReference>